<evidence type="ECO:0000256" key="2">
    <source>
        <dbReference type="ARBA" id="ARBA00022729"/>
    </source>
</evidence>
<evidence type="ECO:0000256" key="3">
    <source>
        <dbReference type="SAM" id="SignalP"/>
    </source>
</evidence>
<comment type="similarity">
    <text evidence="1">Belongs to the leucine-binding protein family.</text>
</comment>
<feature type="chain" id="PRO_5030725095" evidence="3">
    <location>
        <begin position="28"/>
        <end position="385"/>
    </location>
</feature>
<evidence type="ECO:0000313" key="5">
    <source>
        <dbReference type="EMBL" id="CEJ16632.1"/>
    </source>
</evidence>
<organism evidence="5 6">
    <name type="scientific">Ralstonia solanacearum IPO1609</name>
    <dbReference type="NCBI Taxonomy" id="564066"/>
    <lineage>
        <taxon>Bacteria</taxon>
        <taxon>Pseudomonadati</taxon>
        <taxon>Pseudomonadota</taxon>
        <taxon>Betaproteobacteria</taxon>
        <taxon>Burkholderiales</taxon>
        <taxon>Burkholderiaceae</taxon>
        <taxon>Ralstonia</taxon>
        <taxon>Ralstonia solanacearum species complex</taxon>
    </lineage>
</organism>
<dbReference type="EMBL" id="LN651281">
    <property type="protein sequence ID" value="CEJ16632.1"/>
    <property type="molecule type" value="Genomic_DNA"/>
</dbReference>
<dbReference type="Gene3D" id="3.40.50.2300">
    <property type="match status" value="2"/>
</dbReference>
<gene>
    <name evidence="5" type="ORF">RSIPO_03328</name>
</gene>
<feature type="signal peptide" evidence="3">
    <location>
        <begin position="1"/>
        <end position="27"/>
    </location>
</feature>
<dbReference type="RefSeq" id="WP_003263504.1">
    <property type="nucleotide sequence ID" value="NZ_LN651281.1"/>
</dbReference>
<evidence type="ECO:0000259" key="4">
    <source>
        <dbReference type="Pfam" id="PF13458"/>
    </source>
</evidence>
<dbReference type="AlphaFoldDB" id="A0A7U7JD33"/>
<keyword evidence="6" id="KW-1185">Reference proteome</keyword>
<reference evidence="5" key="1">
    <citation type="submission" date="2014-11" db="EMBL/GenBank/DDBJ databases">
        <authorList>
            <person name="Genoscope - CEA"/>
        </authorList>
    </citation>
    <scope>NUCLEOTIDE SEQUENCE</scope>
    <source>
        <strain evidence="5">IPO1609</strain>
    </source>
</reference>
<dbReference type="SUPFAM" id="SSF53822">
    <property type="entry name" value="Periplasmic binding protein-like I"/>
    <property type="match status" value="1"/>
</dbReference>
<dbReference type="PANTHER" id="PTHR47235:SF1">
    <property type="entry name" value="BLR6548 PROTEIN"/>
    <property type="match status" value="1"/>
</dbReference>
<name>A0A7U7JD33_RALSL</name>
<dbReference type="InterPro" id="IPR028081">
    <property type="entry name" value="Leu-bd"/>
</dbReference>
<dbReference type="Proteomes" id="UP000053470">
    <property type="component" value="Unassembled WGS sequence"/>
</dbReference>
<dbReference type="PANTHER" id="PTHR47235">
    <property type="entry name" value="BLR6548 PROTEIN"/>
    <property type="match status" value="1"/>
</dbReference>
<evidence type="ECO:0000313" key="6">
    <source>
        <dbReference type="Proteomes" id="UP000053470"/>
    </source>
</evidence>
<dbReference type="Pfam" id="PF13458">
    <property type="entry name" value="Peripla_BP_6"/>
    <property type="match status" value="1"/>
</dbReference>
<dbReference type="InterPro" id="IPR028082">
    <property type="entry name" value="Peripla_BP_I"/>
</dbReference>
<evidence type="ECO:0000256" key="1">
    <source>
        <dbReference type="ARBA" id="ARBA00010062"/>
    </source>
</evidence>
<keyword evidence="2 3" id="KW-0732">Signal</keyword>
<proteinExistence type="inferred from homology"/>
<dbReference type="CDD" id="cd06326">
    <property type="entry name" value="PBP1_ABC_ligand_binding-like"/>
    <property type="match status" value="1"/>
</dbReference>
<accession>A0A7U7JD33</accession>
<reference evidence="5" key="2">
    <citation type="submission" date="2022-04" db="EMBL/GenBank/DDBJ databases">
        <title>Genomic draft of R. solanacearum strain IPO1609, a phylotype IIB1/biovar 2/race 3 strain isolated from potato in Europe.</title>
        <authorList>
            <person name="Boucher C."/>
            <person name="Carrere S."/>
            <person name="Dossat C."/>
            <person name="Elbaz M."/>
            <person name="Genin S."/>
            <person name="Gouzy J."/>
            <person name="Prior P."/>
            <person name="Segurens B."/>
            <person name="Wincker P."/>
        </authorList>
    </citation>
    <scope>NUCLEOTIDE SEQUENCE</scope>
    <source>
        <strain evidence="5">IPO1609</strain>
    </source>
</reference>
<feature type="domain" description="Leucine-binding protein" evidence="4">
    <location>
        <begin position="36"/>
        <end position="378"/>
    </location>
</feature>
<sequence>MMQDRLRILLGTLAAIIMGAMGFAAHAQTGVTADSIVVGQSAPLSGAAAPLGQNLSLGARLYFNAVNAAGGIHGRKIDFRVLDDAFDPDLTTRNTRTLINNAKAFALFGYVGTQSSLAAMKLANPEGIPFFAPYAGAQSLREPFVRNVFHVRAGFNDETAAIVQQIRVVGLKRIAVIHNDDAFGRAGLEGVHRALAFPANQGLVLAAQAGVGRYTTEVRTALATVLAQKPDVIVVVCGYQTVAALVHEAKAQGYAGQLYNLSLVGSNVQTKELGAAGNGVVISQVMPYPRKAATPIVREYQKLLKSNGITEFDYASLEGYVAARAFVEGLRRAGRDLTRDKFIRALETMNHYDMDGFMLNFTPSNHLGSSFVDMTIVNAKGQVIR</sequence>
<protein>
    <submittedName>
        <fullName evidence="5">Abc-type branched-chain amino acid transport systems, periplasmic component protein</fullName>
    </submittedName>
</protein>